<keyword evidence="3" id="KW-0695">RNA-directed DNA polymerase</keyword>
<dbReference type="Pfam" id="PF24626">
    <property type="entry name" value="SH3_Tf2-1"/>
    <property type="match status" value="1"/>
</dbReference>
<reference evidence="3" key="1">
    <citation type="journal article" date="2022" name="Int. J. Mol. Sci.">
        <title>Draft Genome of Tanacetum Coccineum: Genomic Comparison of Closely Related Tanacetum-Family Plants.</title>
        <authorList>
            <person name="Yamashiro T."/>
            <person name="Shiraishi A."/>
            <person name="Nakayama K."/>
            <person name="Satake H."/>
        </authorList>
    </citation>
    <scope>NUCLEOTIDE SEQUENCE</scope>
</reference>
<dbReference type="SUPFAM" id="SSF53098">
    <property type="entry name" value="Ribonuclease H-like"/>
    <property type="match status" value="1"/>
</dbReference>
<keyword evidence="3" id="KW-0808">Transferase</keyword>
<organism evidence="3 4">
    <name type="scientific">Tanacetum coccineum</name>
    <dbReference type="NCBI Taxonomy" id="301880"/>
    <lineage>
        <taxon>Eukaryota</taxon>
        <taxon>Viridiplantae</taxon>
        <taxon>Streptophyta</taxon>
        <taxon>Embryophyta</taxon>
        <taxon>Tracheophyta</taxon>
        <taxon>Spermatophyta</taxon>
        <taxon>Magnoliopsida</taxon>
        <taxon>eudicotyledons</taxon>
        <taxon>Gunneridae</taxon>
        <taxon>Pentapetalae</taxon>
        <taxon>asterids</taxon>
        <taxon>campanulids</taxon>
        <taxon>Asterales</taxon>
        <taxon>Asteraceae</taxon>
        <taxon>Asteroideae</taxon>
        <taxon>Anthemideae</taxon>
        <taxon>Anthemidinae</taxon>
        <taxon>Tanacetum</taxon>
    </lineage>
</organism>
<accession>A0ABQ5CJ08</accession>
<dbReference type="Proteomes" id="UP001151760">
    <property type="component" value="Unassembled WGS sequence"/>
</dbReference>
<proteinExistence type="predicted"/>
<keyword evidence="1" id="KW-0175">Coiled coil</keyword>
<comment type="caution">
    <text evidence="3">The sequence shown here is derived from an EMBL/GenBank/DDBJ whole genome shotgun (WGS) entry which is preliminary data.</text>
</comment>
<feature type="domain" description="Integrase catalytic" evidence="2">
    <location>
        <begin position="127"/>
        <end position="236"/>
    </location>
</feature>
<keyword evidence="4" id="KW-1185">Reference proteome</keyword>
<dbReference type="PANTHER" id="PTHR45835:SF103">
    <property type="entry name" value="RNA-DIRECTED DNA POLYMERASE"/>
    <property type="match status" value="1"/>
</dbReference>
<dbReference type="InterPro" id="IPR056924">
    <property type="entry name" value="SH3_Tf2-1"/>
</dbReference>
<dbReference type="PANTHER" id="PTHR45835">
    <property type="entry name" value="YALI0A06105P"/>
    <property type="match status" value="1"/>
</dbReference>
<evidence type="ECO:0000259" key="2">
    <source>
        <dbReference type="PROSITE" id="PS50994"/>
    </source>
</evidence>
<sequence>MRQRRWLELLSDYDCEIHYRSGKANVVADALSLKERIKPLQVRALVLTTSLNLLVQILNAQVEARKEENYGTEDLDGMIKNLEPRADGTLCLRNRSWMAEIATYVSKCLTYAKVMAECQKPSSLLVQPVIPVWKCENIIMDFVTKLPKTSTGQDAIWVIVDRLTKSAHFLPMKETALMEKLTRQYLKEVVSRHGVSVSIISDRDSKFTSHFWQSLNKALGTQLDMSTAYHPQTDGQSWDRHLPLVEFSYNNSYHTSIKAASFEALYGQKYRSPVCWAEVGDAQLTGPEIIHETTKKIIQIKKRIQAARDRQKKYTDRRRPIKILLKWELRLPYRLELPEQLSRVHSTFHVSNLKKCFSDEPLAIPLDEIQIDDKLNFIEEPVEIIDREVKRLKQSRIPIVKVRWNSRRGPD</sequence>
<evidence type="ECO:0000256" key="1">
    <source>
        <dbReference type="SAM" id="Coils"/>
    </source>
</evidence>
<dbReference type="EMBL" id="BQNB010014347">
    <property type="protein sequence ID" value="GJT27086.1"/>
    <property type="molecule type" value="Genomic_DNA"/>
</dbReference>
<dbReference type="Gene3D" id="3.30.420.10">
    <property type="entry name" value="Ribonuclease H-like superfamily/Ribonuclease H"/>
    <property type="match status" value="1"/>
</dbReference>
<dbReference type="InterPro" id="IPR001584">
    <property type="entry name" value="Integrase_cat-core"/>
</dbReference>
<dbReference type="PROSITE" id="PS50994">
    <property type="entry name" value="INTEGRASE"/>
    <property type="match status" value="1"/>
</dbReference>
<gene>
    <name evidence="3" type="ORF">Tco_0907361</name>
</gene>
<dbReference type="GO" id="GO:0003964">
    <property type="term" value="F:RNA-directed DNA polymerase activity"/>
    <property type="evidence" value="ECO:0007669"/>
    <property type="project" value="UniProtKB-KW"/>
</dbReference>
<evidence type="ECO:0000313" key="4">
    <source>
        <dbReference type="Proteomes" id="UP001151760"/>
    </source>
</evidence>
<dbReference type="InterPro" id="IPR012337">
    <property type="entry name" value="RNaseH-like_sf"/>
</dbReference>
<reference evidence="3" key="2">
    <citation type="submission" date="2022-01" db="EMBL/GenBank/DDBJ databases">
        <authorList>
            <person name="Yamashiro T."/>
            <person name="Shiraishi A."/>
            <person name="Satake H."/>
            <person name="Nakayama K."/>
        </authorList>
    </citation>
    <scope>NUCLEOTIDE SEQUENCE</scope>
</reference>
<keyword evidence="3" id="KW-0548">Nucleotidyltransferase</keyword>
<name>A0ABQ5CJ08_9ASTR</name>
<feature type="coiled-coil region" evidence="1">
    <location>
        <begin position="290"/>
        <end position="317"/>
    </location>
</feature>
<dbReference type="InterPro" id="IPR036397">
    <property type="entry name" value="RNaseH_sf"/>
</dbReference>
<protein>
    <submittedName>
        <fullName evidence="3">Reverse transcriptase domain-containing protein</fullName>
    </submittedName>
</protein>
<evidence type="ECO:0000313" key="3">
    <source>
        <dbReference type="EMBL" id="GJT27086.1"/>
    </source>
</evidence>